<dbReference type="SUPFAM" id="SSF101386">
    <property type="entry name" value="all-alpha NTP pyrophosphatases"/>
    <property type="match status" value="1"/>
</dbReference>
<dbReference type="Proteomes" id="UP000515847">
    <property type="component" value="Chromosome"/>
</dbReference>
<dbReference type="InterPro" id="IPR008179">
    <property type="entry name" value="HisE"/>
</dbReference>
<comment type="pathway">
    <text evidence="5 15">Amino-acid biosynthesis; L-histidine biosynthesis; L-histidine from 5-phospho-alpha-D-ribose 1-diphosphate: step 2/9.</text>
</comment>
<keyword evidence="11 15" id="KW-0378">Hydrolase</keyword>
<evidence type="ECO:0000256" key="13">
    <source>
        <dbReference type="ARBA" id="ARBA00023102"/>
    </source>
</evidence>
<evidence type="ECO:0000256" key="9">
    <source>
        <dbReference type="ARBA" id="ARBA00022605"/>
    </source>
</evidence>
<evidence type="ECO:0000256" key="14">
    <source>
        <dbReference type="ARBA" id="ARBA00023268"/>
    </source>
</evidence>
<comment type="pathway">
    <text evidence="4 15">Amino-acid biosynthesis; L-histidine biosynthesis; L-histidine from 5-phospho-alpha-D-ribose 1-diphosphate: step 3/9.</text>
</comment>
<dbReference type="GO" id="GO:0005737">
    <property type="term" value="C:cytoplasm"/>
    <property type="evidence" value="ECO:0007669"/>
    <property type="project" value="UniProtKB-SubCell"/>
</dbReference>
<dbReference type="NCBIfam" id="NF001611">
    <property type="entry name" value="PRK00400.1-3"/>
    <property type="match status" value="1"/>
</dbReference>
<dbReference type="AlphaFoldDB" id="A0A7G6E6I0"/>
<comment type="catalytic activity">
    <reaction evidence="2 15">
        <text>1-(5-phospho-beta-D-ribosyl)-ATP + H2O = 1-(5-phospho-beta-D-ribosyl)-5'-AMP + diphosphate + H(+)</text>
        <dbReference type="Rhea" id="RHEA:22828"/>
        <dbReference type="ChEBI" id="CHEBI:15377"/>
        <dbReference type="ChEBI" id="CHEBI:15378"/>
        <dbReference type="ChEBI" id="CHEBI:33019"/>
        <dbReference type="ChEBI" id="CHEBI:59457"/>
        <dbReference type="ChEBI" id="CHEBI:73183"/>
        <dbReference type="EC" id="3.6.1.31"/>
    </reaction>
</comment>
<dbReference type="InterPro" id="IPR002496">
    <property type="entry name" value="PRib_AMP_CycHydrolase_dom"/>
</dbReference>
<comment type="similarity">
    <text evidence="6 15">In the C-terminal section; belongs to the PRA-PH family.</text>
</comment>
<evidence type="ECO:0000256" key="10">
    <source>
        <dbReference type="ARBA" id="ARBA00022741"/>
    </source>
</evidence>
<dbReference type="NCBIfam" id="TIGR03188">
    <property type="entry name" value="histidine_hisI"/>
    <property type="match status" value="1"/>
</dbReference>
<keyword evidence="9 15" id="KW-0028">Amino-acid biosynthesis</keyword>
<evidence type="ECO:0000256" key="11">
    <source>
        <dbReference type="ARBA" id="ARBA00022801"/>
    </source>
</evidence>
<dbReference type="GO" id="GO:0004635">
    <property type="term" value="F:phosphoribosyl-AMP cyclohydrolase activity"/>
    <property type="evidence" value="ECO:0007669"/>
    <property type="project" value="UniProtKB-UniRule"/>
</dbReference>
<evidence type="ECO:0000256" key="12">
    <source>
        <dbReference type="ARBA" id="ARBA00022840"/>
    </source>
</evidence>
<dbReference type="InterPro" id="IPR021130">
    <property type="entry name" value="PRib-ATP_PPHydrolase-like"/>
</dbReference>
<name>A0A7G6E6I0_THEFR</name>
<feature type="region of interest" description="Phosphoribosyl-ATP pyrophosphohydrolase" evidence="15">
    <location>
        <begin position="123"/>
        <end position="213"/>
    </location>
</feature>
<gene>
    <name evidence="15" type="primary">hisI</name>
    <name evidence="15" type="synonym">hisIE</name>
    <name evidence="17" type="ORF">BR63_16255</name>
</gene>
<evidence type="ECO:0000313" key="18">
    <source>
        <dbReference type="Proteomes" id="UP000515847"/>
    </source>
</evidence>
<dbReference type="EC" id="3.6.1.31" evidence="15"/>
<dbReference type="InterPro" id="IPR023019">
    <property type="entry name" value="His_synth_HisIE"/>
</dbReference>
<dbReference type="Gene3D" id="1.10.287.1080">
    <property type="entry name" value="MazG-like"/>
    <property type="match status" value="1"/>
</dbReference>
<dbReference type="SUPFAM" id="SSF141734">
    <property type="entry name" value="HisI-like"/>
    <property type="match status" value="1"/>
</dbReference>
<dbReference type="InterPro" id="IPR026660">
    <property type="entry name" value="PRA-CH"/>
</dbReference>
<evidence type="ECO:0000256" key="2">
    <source>
        <dbReference type="ARBA" id="ARBA00001460"/>
    </source>
</evidence>
<dbReference type="HAMAP" id="MF_01019">
    <property type="entry name" value="HisIE"/>
    <property type="match status" value="1"/>
</dbReference>
<dbReference type="UniPathway" id="UPA00031">
    <property type="reaction ID" value="UER00007"/>
</dbReference>
<reference evidence="17 18" key="1">
    <citation type="journal article" date="2019" name="Front. Microbiol.">
        <title>Thermoanaerosceptrum fracticalcis gen. nov. sp. nov., a Novel Fumarate-Fermenting Microorganism From a Deep Fractured Carbonate Aquifer of the US Great Basin.</title>
        <authorList>
            <person name="Hamilton-Brehm S.D."/>
            <person name="Stewart L.E."/>
            <person name="Zavarin M."/>
            <person name="Caldwell M."/>
            <person name="Lawson P.A."/>
            <person name="Onstott T.C."/>
            <person name="Grzymski J."/>
            <person name="Neveux I."/>
            <person name="Lollar B.S."/>
            <person name="Russell C.E."/>
            <person name="Moser D.P."/>
        </authorList>
    </citation>
    <scope>NUCLEOTIDE SEQUENCE [LARGE SCALE GENOMIC DNA]</scope>
    <source>
        <strain evidence="17 18">DRI-13</strain>
    </source>
</reference>
<dbReference type="RefSeq" id="WP_034424355.1">
    <property type="nucleotide sequence ID" value="NZ_CP045798.1"/>
</dbReference>
<dbReference type="GO" id="GO:0000105">
    <property type="term" value="P:L-histidine biosynthetic process"/>
    <property type="evidence" value="ECO:0007669"/>
    <property type="project" value="UniProtKB-UniRule"/>
</dbReference>
<dbReference type="FunFam" id="3.10.20.810:FF:000001">
    <property type="entry name" value="Histidine biosynthesis bifunctional protein HisIE"/>
    <property type="match status" value="1"/>
</dbReference>
<dbReference type="PANTHER" id="PTHR42945">
    <property type="entry name" value="HISTIDINE BIOSYNTHESIS BIFUNCTIONAL PROTEIN"/>
    <property type="match status" value="1"/>
</dbReference>
<dbReference type="EC" id="3.5.4.19" evidence="15"/>
<dbReference type="HAMAP" id="MF_01021">
    <property type="entry name" value="HisI"/>
    <property type="match status" value="1"/>
</dbReference>
<comment type="catalytic activity">
    <reaction evidence="1 15">
        <text>1-(5-phospho-beta-D-ribosyl)-5'-AMP + H2O = 1-(5-phospho-beta-D-ribosyl)-5-[(5-phospho-beta-D-ribosylamino)methylideneamino]imidazole-4-carboxamide</text>
        <dbReference type="Rhea" id="RHEA:20049"/>
        <dbReference type="ChEBI" id="CHEBI:15377"/>
        <dbReference type="ChEBI" id="CHEBI:58435"/>
        <dbReference type="ChEBI" id="CHEBI:59457"/>
        <dbReference type="EC" id="3.5.4.19"/>
    </reaction>
</comment>
<feature type="domain" description="Phosphoribosyl-AMP cyclohydrolase" evidence="16">
    <location>
        <begin position="33"/>
        <end position="106"/>
    </location>
</feature>
<evidence type="ECO:0000259" key="16">
    <source>
        <dbReference type="Pfam" id="PF01502"/>
    </source>
</evidence>
<dbReference type="Pfam" id="PF01503">
    <property type="entry name" value="PRA-PH"/>
    <property type="match status" value="1"/>
</dbReference>
<keyword evidence="18" id="KW-1185">Reference proteome</keyword>
<dbReference type="NCBIfam" id="NF000768">
    <property type="entry name" value="PRK00051.1"/>
    <property type="match status" value="1"/>
</dbReference>
<dbReference type="FunFam" id="1.10.287.1080:FF:000002">
    <property type="entry name" value="Histidine biosynthesis bifunctional protein HisIE"/>
    <property type="match status" value="1"/>
</dbReference>
<keyword evidence="14 15" id="KW-0511">Multifunctional enzyme</keyword>
<evidence type="ECO:0000256" key="6">
    <source>
        <dbReference type="ARBA" id="ARBA00007731"/>
    </source>
</evidence>
<dbReference type="PANTHER" id="PTHR42945:SF1">
    <property type="entry name" value="HISTIDINE BIOSYNTHESIS BIFUNCTIONAL PROTEIN HIS7"/>
    <property type="match status" value="1"/>
</dbReference>
<keyword evidence="13 15" id="KW-0368">Histidine biosynthesis</keyword>
<dbReference type="EMBL" id="CP045798">
    <property type="protein sequence ID" value="QNB47684.1"/>
    <property type="molecule type" value="Genomic_DNA"/>
</dbReference>
<accession>A0A7G6E6I0</accession>
<comment type="similarity">
    <text evidence="7 15">In the N-terminal section; belongs to the PRA-CH family.</text>
</comment>
<evidence type="ECO:0000256" key="5">
    <source>
        <dbReference type="ARBA" id="ARBA00005204"/>
    </source>
</evidence>
<protein>
    <recommendedName>
        <fullName evidence="15">Histidine biosynthesis bifunctional protein HisIE</fullName>
    </recommendedName>
    <domain>
        <recommendedName>
            <fullName evidence="15">Phosphoribosyl-AMP cyclohydrolase</fullName>
            <shortName evidence="15">PRA-CH</shortName>
            <ecNumber evidence="15">3.5.4.19</ecNumber>
        </recommendedName>
    </domain>
    <domain>
        <recommendedName>
            <fullName evidence="15">Phosphoribosyl-ATP pyrophosphatase</fullName>
            <shortName evidence="15">PRA-PH</shortName>
            <ecNumber evidence="15">3.6.1.31</ecNumber>
        </recommendedName>
    </domain>
</protein>
<dbReference type="NCBIfam" id="NF002747">
    <property type="entry name" value="PRK02759.1"/>
    <property type="match status" value="1"/>
</dbReference>
<evidence type="ECO:0000256" key="1">
    <source>
        <dbReference type="ARBA" id="ARBA00000024"/>
    </source>
</evidence>
<organism evidence="17 18">
    <name type="scientific">Thermanaerosceptrum fracticalcis</name>
    <dbReference type="NCBI Taxonomy" id="1712410"/>
    <lineage>
        <taxon>Bacteria</taxon>
        <taxon>Bacillati</taxon>
        <taxon>Bacillota</taxon>
        <taxon>Clostridia</taxon>
        <taxon>Eubacteriales</taxon>
        <taxon>Peptococcaceae</taxon>
        <taxon>Thermanaerosceptrum</taxon>
    </lineage>
</organism>
<dbReference type="KEGG" id="tfr:BR63_16255"/>
<keyword evidence="12 15" id="KW-0067">ATP-binding</keyword>
<proteinExistence type="inferred from homology"/>
<sequence>MKITPETIASLKFDDKGLIPAVVQDVKTGTVLMVAYMNREALEKTLSEGRTWFYSRSRQTLWAKGETSGHIQQVAGIFYDCDGDTLLVQVHQTGAACHEGTFSCFTRPLLVKEDAVSPDWALLSWLEELVKQRKETLPPDSYTTYLFTKGIDKILKKVGEETTEVVIAAKGGKREEIIYETADLLYHLLVLLREKEIDLQDIWRELARRHKEK</sequence>
<dbReference type="OrthoDB" id="9795769at2"/>
<keyword evidence="8 15" id="KW-0963">Cytoplasm</keyword>
<dbReference type="Gene3D" id="3.10.20.810">
    <property type="entry name" value="Phosphoribosyl-AMP cyclohydrolase"/>
    <property type="match status" value="1"/>
</dbReference>
<dbReference type="CDD" id="cd11534">
    <property type="entry name" value="NTP-PPase_HisIE_like"/>
    <property type="match status" value="1"/>
</dbReference>
<evidence type="ECO:0000313" key="17">
    <source>
        <dbReference type="EMBL" id="QNB47684.1"/>
    </source>
</evidence>
<dbReference type="GO" id="GO:0005524">
    <property type="term" value="F:ATP binding"/>
    <property type="evidence" value="ECO:0007669"/>
    <property type="project" value="UniProtKB-KW"/>
</dbReference>
<comment type="subcellular location">
    <subcellularLocation>
        <location evidence="3 15">Cytoplasm</location>
    </subcellularLocation>
</comment>
<evidence type="ECO:0000256" key="15">
    <source>
        <dbReference type="HAMAP-Rule" id="MF_01019"/>
    </source>
</evidence>
<dbReference type="Pfam" id="PF01502">
    <property type="entry name" value="PRA-CH"/>
    <property type="match status" value="1"/>
</dbReference>
<feature type="region of interest" description="Phosphoribosyl-AMP cyclohydrolase" evidence="15">
    <location>
        <begin position="1"/>
        <end position="122"/>
    </location>
</feature>
<evidence type="ECO:0000256" key="3">
    <source>
        <dbReference type="ARBA" id="ARBA00004496"/>
    </source>
</evidence>
<evidence type="ECO:0000256" key="7">
    <source>
        <dbReference type="ARBA" id="ARBA00008299"/>
    </source>
</evidence>
<keyword evidence="10 15" id="KW-0547">Nucleotide-binding</keyword>
<dbReference type="HAMAP" id="MF_01020">
    <property type="entry name" value="HisE"/>
    <property type="match status" value="1"/>
</dbReference>
<dbReference type="GO" id="GO:0004636">
    <property type="term" value="F:phosphoribosyl-ATP diphosphatase activity"/>
    <property type="evidence" value="ECO:0007669"/>
    <property type="project" value="UniProtKB-UniRule"/>
</dbReference>
<evidence type="ECO:0000256" key="8">
    <source>
        <dbReference type="ARBA" id="ARBA00022490"/>
    </source>
</evidence>
<evidence type="ECO:0000256" key="4">
    <source>
        <dbReference type="ARBA" id="ARBA00005169"/>
    </source>
</evidence>
<dbReference type="InterPro" id="IPR038019">
    <property type="entry name" value="PRib_AMP_CycHydrolase_sf"/>
</dbReference>